<gene>
    <name evidence="1" type="ORF">HMPREF1526_00114</name>
</gene>
<dbReference type="InterPro" id="IPR003772">
    <property type="entry name" value="YceD"/>
</dbReference>
<name>R8W3C4_9FIRM</name>
<dbReference type="AlphaFoldDB" id="R8W3C4"/>
<accession>R8W3C4</accession>
<evidence type="ECO:0000313" key="1">
    <source>
        <dbReference type="EMBL" id="EOQ39420.1"/>
    </source>
</evidence>
<sequence>MKIDLRKLAHSDTLPFSGTIDLSGEELYGAKPFQSPVVFSGEVTSHLDALRLTGEVKTTYHTCCARCLKPLEIPLSAEVDVVLSRNPSAEEEDDVFIVEGTEFEVEDVLVPALILQVDMIYLCREDCKGLCPSCGCDLNESVCSCGSKQVDPRMAVLAKLLEGNEGRQD</sequence>
<dbReference type="PANTHER" id="PTHR34374">
    <property type="entry name" value="LARGE RIBOSOMAL RNA SUBUNIT ACCUMULATION PROTEIN YCED HOMOLOG 1, CHLOROPLASTIC"/>
    <property type="match status" value="1"/>
</dbReference>
<dbReference type="EMBL" id="AQOB01000002">
    <property type="protein sequence ID" value="EOQ39420.1"/>
    <property type="molecule type" value="Genomic_DNA"/>
</dbReference>
<dbReference type="RefSeq" id="WP_016146323.1">
    <property type="nucleotide sequence ID" value="NZ_KB976103.1"/>
</dbReference>
<protein>
    <recommendedName>
        <fullName evidence="3">DUF177 domain-containing protein</fullName>
    </recommendedName>
</protein>
<organism evidence="1 2">
    <name type="scientific">Butyricicoccus pullicaecorum 1.2</name>
    <dbReference type="NCBI Taxonomy" id="1203606"/>
    <lineage>
        <taxon>Bacteria</taxon>
        <taxon>Bacillati</taxon>
        <taxon>Bacillota</taxon>
        <taxon>Clostridia</taxon>
        <taxon>Eubacteriales</taxon>
        <taxon>Butyricicoccaceae</taxon>
        <taxon>Butyricicoccus</taxon>
    </lineage>
</organism>
<dbReference type="OrthoDB" id="9790372at2"/>
<dbReference type="Proteomes" id="UP000013981">
    <property type="component" value="Unassembled WGS sequence"/>
</dbReference>
<dbReference type="HOGENOM" id="CLU_100236_1_1_9"/>
<dbReference type="Pfam" id="PF02620">
    <property type="entry name" value="YceD"/>
    <property type="match status" value="1"/>
</dbReference>
<dbReference type="PATRIC" id="fig|1203606.4.peg.96"/>
<evidence type="ECO:0000313" key="2">
    <source>
        <dbReference type="Proteomes" id="UP000013981"/>
    </source>
</evidence>
<dbReference type="PANTHER" id="PTHR34374:SF1">
    <property type="entry name" value="LARGE RIBOSOMAL RNA SUBUNIT ACCUMULATION PROTEIN YCED HOMOLOG 1, CHLOROPLASTIC"/>
    <property type="match status" value="1"/>
</dbReference>
<reference evidence="1 2" key="1">
    <citation type="submission" date="2013-01" db="EMBL/GenBank/DDBJ databases">
        <title>The Genome Sequence of Butyricicoccus pullicaecorum 1.2.</title>
        <authorList>
            <consortium name="The Broad Institute Genome Sequencing Platform"/>
            <person name="Earl A."/>
            <person name="Ward D."/>
            <person name="Feldgarden M."/>
            <person name="Gevers D."/>
            <person name="Van Immerseel F."/>
            <person name="Eeckhaut V."/>
            <person name="Walker B."/>
            <person name="Young S.K."/>
            <person name="Zeng Q."/>
            <person name="Gargeya S."/>
            <person name="Fitzgerald M."/>
            <person name="Haas B."/>
            <person name="Abouelleil A."/>
            <person name="Alvarado L."/>
            <person name="Arachchi H.M."/>
            <person name="Berlin A.M."/>
            <person name="Chapman S.B."/>
            <person name="Dewar J."/>
            <person name="Goldberg J."/>
            <person name="Griggs A."/>
            <person name="Gujja S."/>
            <person name="Hansen M."/>
            <person name="Howarth C."/>
            <person name="Imamovic A."/>
            <person name="Larimer J."/>
            <person name="McCowan C."/>
            <person name="Murphy C."/>
            <person name="Neiman D."/>
            <person name="Pearson M."/>
            <person name="Priest M."/>
            <person name="Roberts A."/>
            <person name="Saif S."/>
            <person name="Shea T."/>
            <person name="Sisk P."/>
            <person name="Sykes S."/>
            <person name="Wortman J."/>
            <person name="Nusbaum C."/>
            <person name="Birren B."/>
        </authorList>
    </citation>
    <scope>NUCLEOTIDE SEQUENCE [LARGE SCALE GENOMIC DNA]</scope>
    <source>
        <strain evidence="1 2">1.2</strain>
    </source>
</reference>
<evidence type="ECO:0008006" key="3">
    <source>
        <dbReference type="Google" id="ProtNLM"/>
    </source>
</evidence>
<keyword evidence="2" id="KW-1185">Reference proteome</keyword>
<dbReference type="eggNOG" id="COG1399">
    <property type="taxonomic scope" value="Bacteria"/>
</dbReference>
<comment type="caution">
    <text evidence="1">The sequence shown here is derived from an EMBL/GenBank/DDBJ whole genome shotgun (WGS) entry which is preliminary data.</text>
</comment>
<proteinExistence type="predicted"/>